<dbReference type="PIRSF" id="PIRSF030850">
    <property type="entry name" value="UCP030850"/>
    <property type="match status" value="1"/>
</dbReference>
<keyword evidence="2" id="KW-0255">Endonuclease</keyword>
<organism evidence="2 3">
    <name type="scientific">Sphingobacterium micropteri</name>
    <dbReference type="NCBI Taxonomy" id="2763501"/>
    <lineage>
        <taxon>Bacteria</taxon>
        <taxon>Pseudomonadati</taxon>
        <taxon>Bacteroidota</taxon>
        <taxon>Sphingobacteriia</taxon>
        <taxon>Sphingobacteriales</taxon>
        <taxon>Sphingobacteriaceae</taxon>
        <taxon>Sphingobacterium</taxon>
    </lineage>
</organism>
<keyword evidence="2" id="KW-0540">Nuclease</keyword>
<dbReference type="EMBL" id="JACOIK010000021">
    <property type="protein sequence ID" value="MBD1435176.1"/>
    <property type="molecule type" value="Genomic_DNA"/>
</dbReference>
<reference evidence="2 3" key="1">
    <citation type="submission" date="2020-08" db="EMBL/GenBank/DDBJ databases">
        <title>Sphingobacterium sp. DN00404 isolated from aquaculture water.</title>
        <authorList>
            <person name="Zhang M."/>
        </authorList>
    </citation>
    <scope>NUCLEOTIDE SEQUENCE [LARGE SCALE GENOMIC DNA]</scope>
    <source>
        <strain evidence="2 3">DN00404</strain>
    </source>
</reference>
<dbReference type="InterPro" id="IPR011396">
    <property type="entry name" value="PT_DNA_restrict"/>
</dbReference>
<comment type="caution">
    <text evidence="2">The sequence shown here is derived from an EMBL/GenBank/DDBJ whole genome shotgun (WGS) entry which is preliminary data.</text>
</comment>
<protein>
    <submittedName>
        <fullName evidence="2">HNH endonuclease</fullName>
    </submittedName>
</protein>
<dbReference type="GO" id="GO:0004519">
    <property type="term" value="F:endonuclease activity"/>
    <property type="evidence" value="ECO:0007669"/>
    <property type="project" value="UniProtKB-KW"/>
</dbReference>
<gene>
    <name evidence="2" type="ORF">H8B06_20320</name>
</gene>
<keyword evidence="3" id="KW-1185">Reference proteome</keyword>
<accession>A0ABR7YUZ4</accession>
<name>A0ABR7YUZ4_9SPHI</name>
<evidence type="ECO:0000259" key="1">
    <source>
        <dbReference type="Pfam" id="PF13391"/>
    </source>
</evidence>
<dbReference type="InterPro" id="IPR003615">
    <property type="entry name" value="HNH_nuc"/>
</dbReference>
<evidence type="ECO:0000313" key="3">
    <source>
        <dbReference type="Proteomes" id="UP000602759"/>
    </source>
</evidence>
<evidence type="ECO:0000313" key="2">
    <source>
        <dbReference type="EMBL" id="MBD1435176.1"/>
    </source>
</evidence>
<dbReference type="Proteomes" id="UP000602759">
    <property type="component" value="Unassembled WGS sequence"/>
</dbReference>
<dbReference type="RefSeq" id="WP_190996017.1">
    <property type="nucleotide sequence ID" value="NZ_JACOIK010000021.1"/>
</dbReference>
<proteinExistence type="predicted"/>
<dbReference type="Pfam" id="PF13391">
    <property type="entry name" value="HNH_2"/>
    <property type="match status" value="1"/>
</dbReference>
<feature type="domain" description="HNH nuclease" evidence="1">
    <location>
        <begin position="210"/>
        <end position="264"/>
    </location>
</feature>
<keyword evidence="2" id="KW-0378">Hydrolase</keyword>
<sequence length="318" mass="37179">MNELEPYIRAFNRLKRGVTKYGLAPHKPILLLTLIELIDKGLVMNNRFEVNVDLVGLFQENWRLLVDTAHQPDFTQPFYYLQSDKAKGQPFWTLHPYPGFQINAHIKSVQTLSGTVAYGAFDPELFQLLMIDNNRILAKDAILFLYFPERRASYYQHKQLDAGFYHDVQGLVLNDPEVRYKHVSIQTEDDVFIRSGLFKRYIPQLYQDTCSMTGMRMRSTFKYNFIDACHIVPFAVTHDDKVTNGIALCPNLHRAFDRGLVSVDENYRILVSPHVEEDTEHPYSLTKLSGRPIILPKQLQYQPAQENLEWHRREVFKR</sequence>